<gene>
    <name evidence="8 13" type="primary">nadE</name>
    <name evidence="13" type="ORF">GCM10007320_41340</name>
</gene>
<feature type="binding site" evidence="8">
    <location>
        <position position="188"/>
    </location>
    <ligand>
        <name>ATP</name>
        <dbReference type="ChEBI" id="CHEBI:30616"/>
    </ligand>
</feature>
<sequence>MQPTQRPEPGSLPATDRAVSSMAGEAPLSRHAVLQQLQVLGDFDAERELERRVAFLAEDLRASGRRALVLGISGGVDSLVAGAMAQRAVSRLRAAGARAEFIAMRLPYGRQHDAAEAERCVAFIAPDRVHAVDVQGAVDALRDALRGAGVDLGDAGTADFLVGNIKARARMVAQYAAAGAYDGLVIGTDHAAEALMGFFTKHGDGAADVLPLAGLSKRRVRALGLALGAPVELVMKVPTADLESLAPLKPDEQAFGVSYDTIDDYLEGLPVDAAAERRILAQYLATAHKRAPARRPA</sequence>
<dbReference type="CDD" id="cd00553">
    <property type="entry name" value="NAD_synthase"/>
    <property type="match status" value="1"/>
</dbReference>
<evidence type="ECO:0000256" key="3">
    <source>
        <dbReference type="ARBA" id="ARBA00022723"/>
    </source>
</evidence>
<evidence type="ECO:0000256" key="6">
    <source>
        <dbReference type="ARBA" id="ARBA00022842"/>
    </source>
</evidence>
<evidence type="ECO:0000256" key="9">
    <source>
        <dbReference type="RuleBase" id="RU003811"/>
    </source>
</evidence>
<accession>A0ABQ3G6L4</accession>
<keyword evidence="2 8" id="KW-0436">Ligase</keyword>
<dbReference type="PANTHER" id="PTHR23090">
    <property type="entry name" value="NH 3 /GLUTAMINE-DEPENDENT NAD + SYNTHETASE"/>
    <property type="match status" value="1"/>
</dbReference>
<feature type="binding site" evidence="8">
    <location>
        <position position="77"/>
    </location>
    <ligand>
        <name>Mg(2+)</name>
        <dbReference type="ChEBI" id="CHEBI:18420"/>
    </ligand>
</feature>
<feature type="binding site" evidence="8">
    <location>
        <position position="217"/>
    </location>
    <ligand>
        <name>ATP</name>
        <dbReference type="ChEBI" id="CHEBI:30616"/>
    </ligand>
</feature>
<evidence type="ECO:0000256" key="8">
    <source>
        <dbReference type="HAMAP-Rule" id="MF_00193"/>
    </source>
</evidence>
<evidence type="ECO:0000256" key="1">
    <source>
        <dbReference type="ARBA" id="ARBA00005859"/>
    </source>
</evidence>
<dbReference type="EMBL" id="BMYK01000015">
    <property type="protein sequence ID" value="GHC91953.1"/>
    <property type="molecule type" value="Genomic_DNA"/>
</dbReference>
<evidence type="ECO:0000256" key="11">
    <source>
        <dbReference type="SAM" id="MobiDB-lite"/>
    </source>
</evidence>
<comment type="catalytic activity">
    <reaction evidence="8 10">
        <text>deamido-NAD(+) + NH4(+) + ATP = AMP + diphosphate + NAD(+) + H(+)</text>
        <dbReference type="Rhea" id="RHEA:21188"/>
        <dbReference type="ChEBI" id="CHEBI:15378"/>
        <dbReference type="ChEBI" id="CHEBI:28938"/>
        <dbReference type="ChEBI" id="CHEBI:30616"/>
        <dbReference type="ChEBI" id="CHEBI:33019"/>
        <dbReference type="ChEBI" id="CHEBI:57540"/>
        <dbReference type="ChEBI" id="CHEBI:58437"/>
        <dbReference type="ChEBI" id="CHEBI:456215"/>
        <dbReference type="EC" id="6.3.1.5"/>
    </reaction>
</comment>
<evidence type="ECO:0000256" key="4">
    <source>
        <dbReference type="ARBA" id="ARBA00022741"/>
    </source>
</evidence>
<evidence type="ECO:0000256" key="7">
    <source>
        <dbReference type="ARBA" id="ARBA00023027"/>
    </source>
</evidence>
<dbReference type="PANTHER" id="PTHR23090:SF7">
    <property type="entry name" value="NH(3)-DEPENDENT NAD(+) SYNTHETASE"/>
    <property type="match status" value="1"/>
</dbReference>
<evidence type="ECO:0000256" key="5">
    <source>
        <dbReference type="ARBA" id="ARBA00022840"/>
    </source>
</evidence>
<dbReference type="NCBIfam" id="TIGR00552">
    <property type="entry name" value="nadE"/>
    <property type="match status" value="1"/>
</dbReference>
<comment type="similarity">
    <text evidence="1 8 9">Belongs to the NAD synthetase family.</text>
</comment>
<feature type="binding site" evidence="8">
    <location>
        <position position="239"/>
    </location>
    <ligand>
        <name>ATP</name>
        <dbReference type="ChEBI" id="CHEBI:30616"/>
    </ligand>
</feature>
<dbReference type="NCBIfam" id="NF001979">
    <property type="entry name" value="PRK00768.1"/>
    <property type="match status" value="1"/>
</dbReference>
<keyword evidence="6 8" id="KW-0460">Magnesium</keyword>
<dbReference type="Pfam" id="PF02540">
    <property type="entry name" value="NAD_synthase"/>
    <property type="match status" value="1"/>
</dbReference>
<comment type="function">
    <text evidence="8">Catalyzes the ATP-dependent amidation of deamido-NAD to form NAD. Uses ammonia as a nitrogen source.</text>
</comment>
<keyword evidence="14" id="KW-1185">Reference proteome</keyword>
<evidence type="ECO:0000313" key="13">
    <source>
        <dbReference type="EMBL" id="GHC91953.1"/>
    </source>
</evidence>
<evidence type="ECO:0000256" key="10">
    <source>
        <dbReference type="RuleBase" id="RU003812"/>
    </source>
</evidence>
<comment type="caution">
    <text evidence="13">The sequence shown here is derived from an EMBL/GenBank/DDBJ whole genome shotgun (WGS) entry which is preliminary data.</text>
</comment>
<dbReference type="InterPro" id="IPR022926">
    <property type="entry name" value="NH(3)-dep_NAD(+)_synth"/>
</dbReference>
<organism evidence="13 14">
    <name type="scientific">Pseudorhodoferax aquiterrae</name>
    <dbReference type="NCBI Taxonomy" id="747304"/>
    <lineage>
        <taxon>Bacteria</taxon>
        <taxon>Pseudomonadati</taxon>
        <taxon>Pseudomonadota</taxon>
        <taxon>Betaproteobacteria</taxon>
        <taxon>Burkholderiales</taxon>
        <taxon>Comamonadaceae</taxon>
    </lineage>
</organism>
<evidence type="ECO:0000259" key="12">
    <source>
        <dbReference type="Pfam" id="PF02540"/>
    </source>
</evidence>
<dbReference type="InterPro" id="IPR022310">
    <property type="entry name" value="NAD/GMP_synthase"/>
</dbReference>
<dbReference type="EC" id="6.3.1.5" evidence="8 10"/>
<feature type="binding site" description="in other chain" evidence="8">
    <location>
        <position position="168"/>
    </location>
    <ligand>
        <name>deamido-NAD(+)</name>
        <dbReference type="ChEBI" id="CHEBI:58437"/>
        <note>ligand shared between two neighboring subunits</note>
    </ligand>
</feature>
<keyword evidence="4 8" id="KW-0547">Nucleotide-binding</keyword>
<comment type="subunit">
    <text evidence="8">Homodimer.</text>
</comment>
<keyword evidence="7 8" id="KW-0520">NAD</keyword>
<dbReference type="Proteomes" id="UP000626210">
    <property type="component" value="Unassembled WGS sequence"/>
</dbReference>
<dbReference type="InterPro" id="IPR003694">
    <property type="entry name" value="NAD_synthase"/>
</dbReference>
<feature type="binding site" evidence="8">
    <location>
        <position position="193"/>
    </location>
    <ligand>
        <name>Mg(2+)</name>
        <dbReference type="ChEBI" id="CHEBI:18420"/>
    </ligand>
</feature>
<name>A0ABQ3G6L4_9BURK</name>
<feature type="region of interest" description="Disordered" evidence="11">
    <location>
        <begin position="1"/>
        <end position="21"/>
    </location>
</feature>
<evidence type="ECO:0000256" key="2">
    <source>
        <dbReference type="ARBA" id="ARBA00022598"/>
    </source>
</evidence>
<dbReference type="HAMAP" id="MF_00193">
    <property type="entry name" value="NadE_ammonia_dep"/>
    <property type="match status" value="1"/>
</dbReference>
<dbReference type="Gene3D" id="3.40.50.620">
    <property type="entry name" value="HUPs"/>
    <property type="match status" value="1"/>
</dbReference>
<comment type="pathway">
    <text evidence="8">Cofactor biosynthesis; NAD(+) biosynthesis; NAD(+) from deamido-NAD(+) (ammonia route): step 1/1.</text>
</comment>
<reference evidence="14" key="1">
    <citation type="journal article" date="2019" name="Int. J. Syst. Evol. Microbiol.">
        <title>The Global Catalogue of Microorganisms (GCM) 10K type strain sequencing project: providing services to taxonomists for standard genome sequencing and annotation.</title>
        <authorList>
            <consortium name="The Broad Institute Genomics Platform"/>
            <consortium name="The Broad Institute Genome Sequencing Center for Infectious Disease"/>
            <person name="Wu L."/>
            <person name="Ma J."/>
        </authorList>
    </citation>
    <scope>NUCLEOTIDE SEQUENCE [LARGE SCALE GENOMIC DNA]</scope>
    <source>
        <strain evidence="14">KCTC 23314</strain>
    </source>
</reference>
<feature type="domain" description="NAD/GMP synthase" evidence="12">
    <location>
        <begin position="49"/>
        <end position="291"/>
    </location>
</feature>
<keyword evidence="5 8" id="KW-0067">ATP-binding</keyword>
<dbReference type="SUPFAM" id="SSF52402">
    <property type="entry name" value="Adenine nucleotide alpha hydrolases-like"/>
    <property type="match status" value="1"/>
</dbReference>
<feature type="binding site" evidence="8">
    <location>
        <begin position="71"/>
        <end position="78"/>
    </location>
    <ligand>
        <name>ATP</name>
        <dbReference type="ChEBI" id="CHEBI:30616"/>
    </ligand>
</feature>
<protein>
    <recommendedName>
        <fullName evidence="8 10">NH(3)-dependent NAD(+) synthetase</fullName>
        <ecNumber evidence="8 10">6.3.1.5</ecNumber>
    </recommendedName>
</protein>
<evidence type="ECO:0000313" key="14">
    <source>
        <dbReference type="Proteomes" id="UP000626210"/>
    </source>
</evidence>
<keyword evidence="3 8" id="KW-0479">Metal-binding</keyword>
<proteinExistence type="inferred from homology"/>
<feature type="binding site" description="in other chain" evidence="8">
    <location>
        <begin position="288"/>
        <end position="289"/>
    </location>
    <ligand>
        <name>deamido-NAD(+)</name>
        <dbReference type="ChEBI" id="CHEBI:58437"/>
        <note>ligand shared between two neighboring subunits</note>
    </ligand>
</feature>
<feature type="binding site" evidence="8">
    <location>
        <position position="208"/>
    </location>
    <ligand>
        <name>deamido-NAD(+)</name>
        <dbReference type="ChEBI" id="CHEBI:58437"/>
        <note>ligand shared between two neighboring subunits</note>
    </ligand>
</feature>
<dbReference type="InterPro" id="IPR014729">
    <property type="entry name" value="Rossmann-like_a/b/a_fold"/>
</dbReference>
<feature type="binding site" description="in other chain" evidence="8">
    <location>
        <position position="201"/>
    </location>
    <ligand>
        <name>deamido-NAD(+)</name>
        <dbReference type="ChEBI" id="CHEBI:58437"/>
        <note>ligand shared between two neighboring subunits</note>
    </ligand>
</feature>